<accession>A0A963YQY8</accession>
<comment type="caution">
    <text evidence="2">The sequence shown here is derived from an EMBL/GenBank/DDBJ whole genome shotgun (WGS) entry which is preliminary data.</text>
</comment>
<dbReference type="RefSeq" id="WP_227320692.1">
    <property type="nucleotide sequence ID" value="NZ_JAESVB010000002.1"/>
</dbReference>
<organism evidence="2 3">
    <name type="scientific">Acidisoma silvae</name>
    <dbReference type="NCBI Taxonomy" id="2802396"/>
    <lineage>
        <taxon>Bacteria</taxon>
        <taxon>Pseudomonadati</taxon>
        <taxon>Pseudomonadota</taxon>
        <taxon>Alphaproteobacteria</taxon>
        <taxon>Acetobacterales</taxon>
        <taxon>Acidocellaceae</taxon>
        <taxon>Acidisoma</taxon>
    </lineage>
</organism>
<reference evidence="2" key="1">
    <citation type="journal article" date="2021" name="Microorganisms">
        <title>Acidisoma silvae sp. nov. and Acidisomacellulosilytica sp. nov., Two Acidophilic Bacteria Isolated from Decaying Wood, Hydrolyzing Cellulose and Producing Poly-3-hydroxybutyrate.</title>
        <authorList>
            <person name="Mieszkin S."/>
            <person name="Pouder E."/>
            <person name="Uroz S."/>
            <person name="Simon-Colin C."/>
            <person name="Alain K."/>
        </authorList>
    </citation>
    <scope>NUCLEOTIDE SEQUENCE</scope>
    <source>
        <strain evidence="2">HW T2.11</strain>
    </source>
</reference>
<evidence type="ECO:0000313" key="3">
    <source>
        <dbReference type="Proteomes" id="UP000708298"/>
    </source>
</evidence>
<dbReference type="CDD" id="cd02440">
    <property type="entry name" value="AdoMet_MTases"/>
    <property type="match status" value="1"/>
</dbReference>
<dbReference type="EMBL" id="JAESVB010000002">
    <property type="protein sequence ID" value="MCB8875049.1"/>
    <property type="molecule type" value="Genomic_DNA"/>
</dbReference>
<keyword evidence="2" id="KW-0808">Transferase</keyword>
<reference evidence="2" key="2">
    <citation type="submission" date="2021-01" db="EMBL/GenBank/DDBJ databases">
        <authorList>
            <person name="Mieszkin S."/>
            <person name="Pouder E."/>
            <person name="Alain K."/>
        </authorList>
    </citation>
    <scope>NUCLEOTIDE SEQUENCE</scope>
    <source>
        <strain evidence="2">HW T2.11</strain>
    </source>
</reference>
<dbReference type="SUPFAM" id="SSF53335">
    <property type="entry name" value="S-adenosyl-L-methionine-dependent methyltransferases"/>
    <property type="match status" value="1"/>
</dbReference>
<dbReference type="InterPro" id="IPR029063">
    <property type="entry name" value="SAM-dependent_MTases_sf"/>
</dbReference>
<name>A0A963YQY8_9PROT</name>
<protein>
    <submittedName>
        <fullName evidence="2">Methyltransferase domain-containing protein</fullName>
    </submittedName>
</protein>
<dbReference type="InterPro" id="IPR013216">
    <property type="entry name" value="Methyltransf_11"/>
</dbReference>
<dbReference type="Proteomes" id="UP000708298">
    <property type="component" value="Unassembled WGS sequence"/>
</dbReference>
<dbReference type="InterPro" id="IPR050508">
    <property type="entry name" value="Methyltransf_Superfamily"/>
</dbReference>
<dbReference type="AlphaFoldDB" id="A0A963YQY8"/>
<dbReference type="GO" id="GO:0008757">
    <property type="term" value="F:S-adenosylmethionine-dependent methyltransferase activity"/>
    <property type="evidence" value="ECO:0007669"/>
    <property type="project" value="InterPro"/>
</dbReference>
<dbReference type="Pfam" id="PF08241">
    <property type="entry name" value="Methyltransf_11"/>
    <property type="match status" value="1"/>
</dbReference>
<dbReference type="PANTHER" id="PTHR42912">
    <property type="entry name" value="METHYLTRANSFERASE"/>
    <property type="match status" value="1"/>
</dbReference>
<evidence type="ECO:0000259" key="1">
    <source>
        <dbReference type="Pfam" id="PF08241"/>
    </source>
</evidence>
<gene>
    <name evidence="2" type="ORF">ASILVAE211_07630</name>
</gene>
<keyword evidence="2" id="KW-0489">Methyltransferase</keyword>
<proteinExistence type="predicted"/>
<keyword evidence="3" id="KW-1185">Reference proteome</keyword>
<feature type="domain" description="Methyltransferase type 11" evidence="1">
    <location>
        <begin position="59"/>
        <end position="155"/>
    </location>
</feature>
<sequence length="219" mass="23911">MQVSETGEHQPHSAMDKAAVQAAYKRWASVYDNLFGAVSSSARRKTVRLVNSLPGRDVLEVGVGTGLALPLYTTQKRVTGIDLSSEMLAIARQRTAKLSLSHVAGLHEMDAEATGFPDHSFDIAAAMFVASVVPHPKRLIAEMRRLVRPGGHLLFVNHFIAQTGPRRWVEQAMAPASHALGWHPDFAMEALFTPAEKNRAIIRGCAPFGIFTLVHLPQS</sequence>
<evidence type="ECO:0000313" key="2">
    <source>
        <dbReference type="EMBL" id="MCB8875049.1"/>
    </source>
</evidence>
<dbReference type="Gene3D" id="3.40.50.150">
    <property type="entry name" value="Vaccinia Virus protein VP39"/>
    <property type="match status" value="1"/>
</dbReference>
<dbReference type="PANTHER" id="PTHR42912:SF80">
    <property type="entry name" value="METHYLTRANSFERASE DOMAIN-CONTAINING PROTEIN"/>
    <property type="match status" value="1"/>
</dbReference>
<dbReference type="GO" id="GO:0032259">
    <property type="term" value="P:methylation"/>
    <property type="evidence" value="ECO:0007669"/>
    <property type="project" value="UniProtKB-KW"/>
</dbReference>